<dbReference type="KEGG" id="vtr:MYVALT_G_01700"/>
<evidence type="ECO:0000259" key="14">
    <source>
        <dbReference type="PROSITE" id="PS50163"/>
    </source>
</evidence>
<proteinExistence type="inferred from homology"/>
<dbReference type="FunFam" id="3.40.50.300:FF:000087">
    <property type="entry name" value="Recombinase RecA"/>
    <property type="match status" value="1"/>
</dbReference>
<dbReference type="GO" id="GO:0140664">
    <property type="term" value="F:ATP-dependent DNA damage sensor activity"/>
    <property type="evidence" value="ECO:0007669"/>
    <property type="project" value="InterPro"/>
</dbReference>
<evidence type="ECO:0000256" key="6">
    <source>
        <dbReference type="ARBA" id="ARBA00023125"/>
    </source>
</evidence>
<comment type="similarity">
    <text evidence="1 12">Belongs to the RecA family.</text>
</comment>
<dbReference type="GO" id="GO:0003697">
    <property type="term" value="F:single-stranded DNA binding"/>
    <property type="evidence" value="ECO:0007669"/>
    <property type="project" value="UniProtKB-UniRule"/>
</dbReference>
<dbReference type="InterPro" id="IPR020584">
    <property type="entry name" value="DNA_recomb/repair_RecA_CS"/>
</dbReference>
<keyword evidence="3 12" id="KW-0547">Nucleotide-binding</keyword>
<dbReference type="PANTHER" id="PTHR45900:SF1">
    <property type="entry name" value="MITOCHONDRIAL DNA REPAIR PROTEIN RECA HOMOLOG-RELATED"/>
    <property type="match status" value="1"/>
</dbReference>
<dbReference type="GO" id="GO:0003684">
    <property type="term" value="F:damaged DNA binding"/>
    <property type="evidence" value="ECO:0007669"/>
    <property type="project" value="UniProtKB-UniRule"/>
</dbReference>
<evidence type="ECO:0000256" key="9">
    <source>
        <dbReference type="ARBA" id="ARBA00023236"/>
    </source>
</evidence>
<accession>A0A916NL08</accession>
<dbReference type="SMART" id="SM00382">
    <property type="entry name" value="AAA"/>
    <property type="match status" value="1"/>
</dbReference>
<dbReference type="GO" id="GO:0005524">
    <property type="term" value="F:ATP binding"/>
    <property type="evidence" value="ECO:0007669"/>
    <property type="project" value="UniProtKB-UniRule"/>
</dbReference>
<dbReference type="PROSITE" id="PS00321">
    <property type="entry name" value="RECA_1"/>
    <property type="match status" value="1"/>
</dbReference>
<dbReference type="InterPro" id="IPR049261">
    <property type="entry name" value="RecA-like_C"/>
</dbReference>
<evidence type="ECO:0000313" key="16">
    <source>
        <dbReference type="Proteomes" id="UP000693996"/>
    </source>
</evidence>
<keyword evidence="6 12" id="KW-0238">DNA-binding</keyword>
<dbReference type="InterPro" id="IPR020588">
    <property type="entry name" value="RecA_ATP-bd"/>
</dbReference>
<dbReference type="PROSITE" id="PS50163">
    <property type="entry name" value="RECA_3"/>
    <property type="match status" value="1"/>
</dbReference>
<name>A0A916NL08_9BURK</name>
<protein>
    <recommendedName>
        <fullName evidence="2 12">Protein RecA</fullName>
    </recommendedName>
    <alternativeName>
        <fullName evidence="11 12">Recombinase A</fullName>
    </alternativeName>
</protein>
<dbReference type="Pfam" id="PF21096">
    <property type="entry name" value="RecA_C"/>
    <property type="match status" value="1"/>
</dbReference>
<dbReference type="GO" id="GO:0006310">
    <property type="term" value="P:DNA recombination"/>
    <property type="evidence" value="ECO:0007669"/>
    <property type="project" value="UniProtKB-UniRule"/>
</dbReference>
<keyword evidence="9 12" id="KW-0742">SOS response</keyword>
<dbReference type="InterPro" id="IPR003593">
    <property type="entry name" value="AAA+_ATPase"/>
</dbReference>
<dbReference type="NCBIfam" id="TIGR02012">
    <property type="entry name" value="tigrfam_recA"/>
    <property type="match status" value="1"/>
</dbReference>
<gene>
    <name evidence="12 15" type="primary">recA</name>
    <name evidence="15" type="ORF">MYVALT_G_01700</name>
</gene>
<feature type="binding site" evidence="12">
    <location>
        <begin position="76"/>
        <end position="83"/>
    </location>
    <ligand>
        <name>ATP</name>
        <dbReference type="ChEBI" id="CHEBI:30616"/>
    </ligand>
</feature>
<keyword evidence="12" id="KW-0963">Cytoplasm</keyword>
<evidence type="ECO:0000259" key="13">
    <source>
        <dbReference type="PROSITE" id="PS50162"/>
    </source>
</evidence>
<dbReference type="AlphaFoldDB" id="A0A916NL08"/>
<dbReference type="CDD" id="cd00983">
    <property type="entry name" value="RecA"/>
    <property type="match status" value="1"/>
</dbReference>
<evidence type="ECO:0000256" key="8">
    <source>
        <dbReference type="ARBA" id="ARBA00023204"/>
    </source>
</evidence>
<evidence type="ECO:0000256" key="5">
    <source>
        <dbReference type="ARBA" id="ARBA00022840"/>
    </source>
</evidence>
<dbReference type="Pfam" id="PF00154">
    <property type="entry name" value="RecA_N"/>
    <property type="match status" value="1"/>
</dbReference>
<keyword evidence="16" id="KW-1185">Reference proteome</keyword>
<dbReference type="Proteomes" id="UP000693996">
    <property type="component" value="Chromosome"/>
</dbReference>
<organism evidence="15 16">
    <name type="scientific">Candidatus Vallotiella hemipterorum</name>
    <dbReference type="NCBI Taxonomy" id="1177213"/>
    <lineage>
        <taxon>Bacteria</taxon>
        <taxon>Pseudomonadati</taxon>
        <taxon>Pseudomonadota</taxon>
        <taxon>Betaproteobacteria</taxon>
        <taxon>Burkholderiales</taxon>
        <taxon>Burkholderiaceae</taxon>
        <taxon>Candidatus Vallotiella</taxon>
    </lineage>
</organism>
<dbReference type="InterPro" id="IPR013765">
    <property type="entry name" value="DNA_recomb/repair_RecA"/>
</dbReference>
<dbReference type="EMBL" id="OU343031">
    <property type="protein sequence ID" value="CAG7597299.1"/>
    <property type="molecule type" value="Genomic_DNA"/>
</dbReference>
<comment type="function">
    <text evidence="10 12">Can catalyze the hydrolysis of ATP in the presence of single-stranded DNA, the ATP-dependent uptake of single-stranded DNA by duplex DNA, and the ATP-dependent hybridization of homologous single-stranded DNAs. It interacts with LexA causing its activation and leading to its autocatalytic cleavage.</text>
</comment>
<evidence type="ECO:0000313" key="15">
    <source>
        <dbReference type="EMBL" id="CAG7597299.1"/>
    </source>
</evidence>
<evidence type="ECO:0000256" key="1">
    <source>
        <dbReference type="ARBA" id="ARBA00009391"/>
    </source>
</evidence>
<evidence type="ECO:0000256" key="11">
    <source>
        <dbReference type="ARBA" id="ARBA00033319"/>
    </source>
</evidence>
<dbReference type="PANTHER" id="PTHR45900">
    <property type="entry name" value="RECA"/>
    <property type="match status" value="1"/>
</dbReference>
<sequence>MEERKKASTGLTAEKSKALAAALSQIEKQFGKGSIMRLGDGEAVEDIQVVSTGSLGLDVALGVGGLPRGRVIEIYGPESSGKTTLTLQVIAEMQKISGTCAFIDAEHALDVQYASKLGINVPELLISQPDTGEQALEITDALVRSGSIDMIVIDSVAALVPKAEIEGEMGDALPGLQARLMSQALRKLTGTIKRTNCLVIFINQIRMRIGVIFGSPETTTGGNALKFYASVRLDIRRIGSIKKSDAVIGNETRVKVVKNKVSPPFREAIFDILYGEGISRQGEIIDLGVQEKIIDKAGAWYSYNGEKIGQGKDNAREFLRENLNLAREIENRVRKSLGVIAMPAYEELTTNK</sequence>
<dbReference type="GO" id="GO:0006281">
    <property type="term" value="P:DNA repair"/>
    <property type="evidence" value="ECO:0007669"/>
    <property type="project" value="UniProtKB-UniRule"/>
</dbReference>
<dbReference type="InterPro" id="IPR020587">
    <property type="entry name" value="RecA_monomer-monomer_interface"/>
</dbReference>
<evidence type="ECO:0000256" key="3">
    <source>
        <dbReference type="ARBA" id="ARBA00022741"/>
    </source>
</evidence>
<dbReference type="HAMAP" id="MF_00268">
    <property type="entry name" value="RecA"/>
    <property type="match status" value="1"/>
</dbReference>
<evidence type="ECO:0000256" key="12">
    <source>
        <dbReference type="HAMAP-Rule" id="MF_00268"/>
    </source>
</evidence>
<dbReference type="InterPro" id="IPR049428">
    <property type="entry name" value="RecA-like_N"/>
</dbReference>
<evidence type="ECO:0000256" key="4">
    <source>
        <dbReference type="ARBA" id="ARBA00022763"/>
    </source>
</evidence>
<keyword evidence="7 12" id="KW-0233">DNA recombination</keyword>
<keyword evidence="4 12" id="KW-0227">DNA damage</keyword>
<evidence type="ECO:0000256" key="10">
    <source>
        <dbReference type="ARBA" id="ARBA00025580"/>
    </source>
</evidence>
<dbReference type="GO" id="GO:0009432">
    <property type="term" value="P:SOS response"/>
    <property type="evidence" value="ECO:0007669"/>
    <property type="project" value="UniProtKB-UniRule"/>
</dbReference>
<feature type="domain" description="RecA family profile 1" evidence="13">
    <location>
        <begin position="46"/>
        <end position="205"/>
    </location>
</feature>
<keyword evidence="8 12" id="KW-0234">DNA repair</keyword>
<dbReference type="PROSITE" id="PS50162">
    <property type="entry name" value="RECA_2"/>
    <property type="match status" value="1"/>
</dbReference>
<evidence type="ECO:0000256" key="2">
    <source>
        <dbReference type="ARBA" id="ARBA00015553"/>
    </source>
</evidence>
<feature type="domain" description="RecA family profile 2" evidence="14">
    <location>
        <begin position="210"/>
        <end position="283"/>
    </location>
</feature>
<comment type="subcellular location">
    <subcellularLocation>
        <location evidence="12">Cytoplasm</location>
    </subcellularLocation>
</comment>
<reference evidence="15 16" key="1">
    <citation type="submission" date="2021-06" db="EMBL/GenBank/DDBJ databases">
        <authorList>
            <person name="Szabo G."/>
        </authorList>
    </citation>
    <scope>NUCLEOTIDE SEQUENCE [LARGE SCALE GENOMIC DNA]</scope>
    <source>
        <strain evidence="15">MYVALT</strain>
    </source>
</reference>
<dbReference type="GO" id="GO:0005829">
    <property type="term" value="C:cytosol"/>
    <property type="evidence" value="ECO:0007669"/>
    <property type="project" value="TreeGrafter"/>
</dbReference>
<keyword evidence="5 12" id="KW-0067">ATP-binding</keyword>
<evidence type="ECO:0000256" key="7">
    <source>
        <dbReference type="ARBA" id="ARBA00023172"/>
    </source>
</evidence>
<dbReference type="RefSeq" id="WP_216796443.1">
    <property type="nucleotide sequence ID" value="NZ_OU343031.1"/>
</dbReference>